<keyword evidence="3" id="KW-1185">Reference proteome</keyword>
<dbReference type="RefSeq" id="WP_395812447.1">
    <property type="nucleotide sequence ID" value="NZ_CP043494.1"/>
</dbReference>
<reference evidence="2 3" key="1">
    <citation type="submission" date="2019-08" db="EMBL/GenBank/DDBJ databases">
        <title>Archangium and Cystobacter genomes.</title>
        <authorList>
            <person name="Chen I.-C.K."/>
            <person name="Wielgoss S."/>
        </authorList>
    </citation>
    <scope>NUCLEOTIDE SEQUENCE [LARGE SCALE GENOMIC DNA]</scope>
    <source>
        <strain evidence="2 3">Cbm 6</strain>
    </source>
</reference>
<proteinExistence type="predicted"/>
<dbReference type="InterPro" id="IPR025121">
    <property type="entry name" value="GTPase_HflX_N"/>
</dbReference>
<sequence>MKRLAGRQVVVAGLFSAKAPDPAAQLEHLAGRVRAGQGTVVGQVLQRRGVSRSRRPGGAQHLEHPLSEKTLLGAGKAEELAALCRTTGADLVLFWNPLTAPQRETLEALTGVEVRDAASLGLD</sequence>
<dbReference type="Pfam" id="PF13167">
    <property type="entry name" value="GTP-bdg_N"/>
    <property type="match status" value="1"/>
</dbReference>
<dbReference type="InterPro" id="IPR042108">
    <property type="entry name" value="GTPase_HflX_N_sf"/>
</dbReference>
<evidence type="ECO:0000313" key="2">
    <source>
        <dbReference type="EMBL" id="WNG52092.1"/>
    </source>
</evidence>
<protein>
    <recommendedName>
        <fullName evidence="1">GTPase HflX N-terminal domain-containing protein</fullName>
    </recommendedName>
</protein>
<feature type="domain" description="GTPase HflX N-terminal" evidence="1">
    <location>
        <begin position="66"/>
        <end position="123"/>
    </location>
</feature>
<evidence type="ECO:0000259" key="1">
    <source>
        <dbReference type="Pfam" id="PF13167"/>
    </source>
</evidence>
<gene>
    <name evidence="2" type="ORF">F0U60_54295</name>
</gene>
<name>A0ABY9X9K9_9BACT</name>
<accession>A0ABY9X9K9</accession>
<organism evidence="2 3">
    <name type="scientific">Archangium minus</name>
    <dbReference type="NCBI Taxonomy" id="83450"/>
    <lineage>
        <taxon>Bacteria</taxon>
        <taxon>Pseudomonadati</taxon>
        <taxon>Myxococcota</taxon>
        <taxon>Myxococcia</taxon>
        <taxon>Myxococcales</taxon>
        <taxon>Cystobacterineae</taxon>
        <taxon>Archangiaceae</taxon>
        <taxon>Archangium</taxon>
    </lineage>
</organism>
<evidence type="ECO:0000313" key="3">
    <source>
        <dbReference type="Proteomes" id="UP001611383"/>
    </source>
</evidence>
<dbReference type="Proteomes" id="UP001611383">
    <property type="component" value="Chromosome"/>
</dbReference>
<dbReference type="EMBL" id="CP043494">
    <property type="protein sequence ID" value="WNG52092.1"/>
    <property type="molecule type" value="Genomic_DNA"/>
</dbReference>
<dbReference type="Gene3D" id="3.40.50.11060">
    <property type="entry name" value="GTPase HflX, N-terminal domain"/>
    <property type="match status" value="1"/>
</dbReference>